<dbReference type="EMBL" id="CAKKNE010000002">
    <property type="protein sequence ID" value="CAH0369707.1"/>
    <property type="molecule type" value="Genomic_DNA"/>
</dbReference>
<evidence type="ECO:0000256" key="5">
    <source>
        <dbReference type="ARBA" id="ARBA00022737"/>
    </source>
</evidence>
<evidence type="ECO:0000256" key="3">
    <source>
        <dbReference type="ARBA" id="ARBA00022448"/>
    </source>
</evidence>
<dbReference type="OrthoDB" id="448427at2759"/>
<feature type="repeat" description="Solcar" evidence="8">
    <location>
        <begin position="199"/>
        <end position="286"/>
    </location>
</feature>
<keyword evidence="6" id="KW-1133">Transmembrane helix</keyword>
<evidence type="ECO:0000313" key="12">
    <source>
        <dbReference type="Proteomes" id="UP000789595"/>
    </source>
</evidence>
<keyword evidence="4 8" id="KW-0812">Transmembrane</keyword>
<keyword evidence="12" id="KW-1185">Reference proteome</keyword>
<dbReference type="SUPFAM" id="SSF103506">
    <property type="entry name" value="Mitochondrial carrier"/>
    <property type="match status" value="1"/>
</dbReference>
<dbReference type="Proteomes" id="UP000789595">
    <property type="component" value="Unassembled WGS sequence"/>
</dbReference>
<dbReference type="Pfam" id="PF00153">
    <property type="entry name" value="Mito_carr"/>
    <property type="match status" value="3"/>
</dbReference>
<accession>A0A7S4E9I0</accession>
<dbReference type="GO" id="GO:0016020">
    <property type="term" value="C:membrane"/>
    <property type="evidence" value="ECO:0007669"/>
    <property type="project" value="UniProtKB-SubCell"/>
</dbReference>
<feature type="repeat" description="Solcar" evidence="8">
    <location>
        <begin position="11"/>
        <end position="97"/>
    </location>
</feature>
<name>A0A7S4E9I0_9STRA</name>
<protein>
    <submittedName>
        <fullName evidence="10">Uncharacterized protein</fullName>
    </submittedName>
</protein>
<gene>
    <name evidence="10" type="ORF">PCAL00307_LOCUS14137</name>
    <name evidence="11" type="ORF">PECAL_2P28390</name>
</gene>
<reference evidence="10" key="1">
    <citation type="submission" date="2021-01" db="EMBL/GenBank/DDBJ databases">
        <authorList>
            <person name="Corre E."/>
            <person name="Pelletier E."/>
            <person name="Niang G."/>
            <person name="Scheremetjew M."/>
            <person name="Finn R."/>
            <person name="Kale V."/>
            <person name="Holt S."/>
            <person name="Cochrane G."/>
            <person name="Meng A."/>
            <person name="Brown T."/>
            <person name="Cohen L."/>
        </authorList>
    </citation>
    <scope>NUCLEOTIDE SEQUENCE</scope>
    <source>
        <strain evidence="10">CCMP1756</strain>
    </source>
</reference>
<dbReference type="AlphaFoldDB" id="A0A7S4E9I0"/>
<evidence type="ECO:0000256" key="8">
    <source>
        <dbReference type="PROSITE-ProRule" id="PRU00282"/>
    </source>
</evidence>
<evidence type="ECO:0000313" key="10">
    <source>
        <dbReference type="EMBL" id="CAE0698701.1"/>
    </source>
</evidence>
<keyword evidence="3 9" id="KW-0813">Transport</keyword>
<comment type="similarity">
    <text evidence="2 9">Belongs to the mitochondrial carrier (TC 2.A.29) family.</text>
</comment>
<dbReference type="InterPro" id="IPR050391">
    <property type="entry name" value="Mito_Metabolite_Transporter"/>
</dbReference>
<comment type="subcellular location">
    <subcellularLocation>
        <location evidence="1">Membrane</location>
        <topology evidence="1">Multi-pass membrane protein</topology>
    </subcellularLocation>
</comment>
<evidence type="ECO:0000313" key="11">
    <source>
        <dbReference type="EMBL" id="CAH0369707.1"/>
    </source>
</evidence>
<dbReference type="Gene3D" id="1.50.40.10">
    <property type="entry name" value="Mitochondrial carrier domain"/>
    <property type="match status" value="1"/>
</dbReference>
<feature type="repeat" description="Solcar" evidence="8">
    <location>
        <begin position="101"/>
        <end position="190"/>
    </location>
</feature>
<evidence type="ECO:0000256" key="4">
    <source>
        <dbReference type="ARBA" id="ARBA00022692"/>
    </source>
</evidence>
<evidence type="ECO:0000256" key="7">
    <source>
        <dbReference type="ARBA" id="ARBA00023136"/>
    </source>
</evidence>
<evidence type="ECO:0000256" key="9">
    <source>
        <dbReference type="RuleBase" id="RU000488"/>
    </source>
</evidence>
<dbReference type="EMBL" id="HBIW01016386">
    <property type="protein sequence ID" value="CAE0698701.1"/>
    <property type="molecule type" value="Transcribed_RNA"/>
</dbReference>
<evidence type="ECO:0000256" key="2">
    <source>
        <dbReference type="ARBA" id="ARBA00006375"/>
    </source>
</evidence>
<keyword evidence="5" id="KW-0677">Repeat</keyword>
<dbReference type="PANTHER" id="PTHR45618">
    <property type="entry name" value="MITOCHONDRIAL DICARBOXYLATE CARRIER-RELATED"/>
    <property type="match status" value="1"/>
</dbReference>
<organism evidence="10">
    <name type="scientific">Pelagomonas calceolata</name>
    <dbReference type="NCBI Taxonomy" id="35677"/>
    <lineage>
        <taxon>Eukaryota</taxon>
        <taxon>Sar</taxon>
        <taxon>Stramenopiles</taxon>
        <taxon>Ochrophyta</taxon>
        <taxon>Pelagophyceae</taxon>
        <taxon>Pelagomonadales</taxon>
        <taxon>Pelagomonadaceae</taxon>
        <taxon>Pelagomonas</taxon>
    </lineage>
</organism>
<proteinExistence type="inferred from homology"/>
<evidence type="ECO:0000256" key="1">
    <source>
        <dbReference type="ARBA" id="ARBA00004141"/>
    </source>
</evidence>
<dbReference type="InterPro" id="IPR018108">
    <property type="entry name" value="MCP_transmembrane"/>
</dbReference>
<reference evidence="11" key="2">
    <citation type="submission" date="2021-11" db="EMBL/GenBank/DDBJ databases">
        <authorList>
            <consortium name="Genoscope - CEA"/>
            <person name="William W."/>
        </authorList>
    </citation>
    <scope>NUCLEOTIDE SEQUENCE</scope>
</reference>
<sequence>MEKTTTCSPALRFACTSTACVLADSACLPADFLKVRLQLQNELLPPSAPRLGVVAMARTILKKEGVLAFWSGLPAAATRQFCYGGLSFFAYPFIKDALPGDSVPTAVAAGALSGGGAAAVANPTDVVKLRLQADGRRALEGLPRRYSGVASAFRAVVAEKAFWSGLSPNVARASFVNGAGLFVYDYSKALAREVAGDVDTVSGRLVSALAAGVATAAVGAPFDCVKTRLMSKDASEARFKGPFHCVAETVRHEGPRALYKGFWPMYGRQAPFNLFVFMILEGLLDLARPLPPPTRD</sequence>
<dbReference type="InterPro" id="IPR023395">
    <property type="entry name" value="MCP_dom_sf"/>
</dbReference>
<keyword evidence="7 8" id="KW-0472">Membrane</keyword>
<evidence type="ECO:0000256" key="6">
    <source>
        <dbReference type="ARBA" id="ARBA00022989"/>
    </source>
</evidence>
<dbReference type="PROSITE" id="PS50920">
    <property type="entry name" value="SOLCAR"/>
    <property type="match status" value="3"/>
</dbReference>